<dbReference type="EMBL" id="CP117826">
    <property type="protein sequence ID" value="XCC63343.1"/>
    <property type="molecule type" value="Genomic_DNA"/>
</dbReference>
<keyword evidence="1 2" id="KW-0238">DNA-binding</keyword>
<dbReference type="InterPro" id="IPR009057">
    <property type="entry name" value="Homeodomain-like_sf"/>
</dbReference>
<sequence length="193" mass="22888">MVQTRKSKQTRNRLIDTGIELLRKKGMKKFSIREVARECGMSPKAPYNYFEDAAAFLAGMRHQIFREMMKRLYSDEVLRETDPFKRITELEKEFYAYHEKYFPLLRQIFIKAPMTQYYIEEDGAIWQYVTDYPVVIDGQDDWNLRWYKQMIMGALIEGMPYTAGEWDDGTRIERILKTGMSCLDNKRTGGEGE</sequence>
<dbReference type="PROSITE" id="PS50977">
    <property type="entry name" value="HTH_TETR_2"/>
    <property type="match status" value="1"/>
</dbReference>
<dbReference type="InterPro" id="IPR001647">
    <property type="entry name" value="HTH_TetR"/>
</dbReference>
<evidence type="ECO:0000313" key="4">
    <source>
        <dbReference type="EMBL" id="XCC63343.1"/>
    </source>
</evidence>
<gene>
    <name evidence="4" type="ORF">PUP29_05360</name>
</gene>
<feature type="domain" description="HTH tetR-type" evidence="3">
    <location>
        <begin position="8"/>
        <end position="68"/>
    </location>
</feature>
<dbReference type="PANTHER" id="PTHR43479">
    <property type="entry name" value="ACREF/ENVCD OPERON REPRESSOR-RELATED"/>
    <property type="match status" value="1"/>
</dbReference>
<reference evidence="4" key="1">
    <citation type="submission" date="2023-02" db="EMBL/GenBank/DDBJ databases">
        <title>Gut commensal Christensenella minuta modulates host metabolism via a new class of secondary bile acids.</title>
        <authorList>
            <person name="Liu C."/>
        </authorList>
    </citation>
    <scope>NUCLEOTIDE SEQUENCE</scope>
    <source>
        <strain evidence="4">CA70</strain>
    </source>
</reference>
<dbReference type="InterPro" id="IPR050624">
    <property type="entry name" value="HTH-type_Tx_Regulator"/>
</dbReference>
<name>A0AAU8AB53_9FIRM</name>
<dbReference type="RefSeq" id="WP_079546790.1">
    <property type="nucleotide sequence ID" value="NZ_CP117826.1"/>
</dbReference>
<proteinExistence type="predicted"/>
<evidence type="ECO:0000256" key="2">
    <source>
        <dbReference type="PROSITE-ProRule" id="PRU00335"/>
    </source>
</evidence>
<dbReference type="SUPFAM" id="SSF46689">
    <property type="entry name" value="Homeodomain-like"/>
    <property type="match status" value="1"/>
</dbReference>
<dbReference type="PANTHER" id="PTHR43479:SF11">
    <property type="entry name" value="ACREF_ENVCD OPERON REPRESSOR-RELATED"/>
    <property type="match status" value="1"/>
</dbReference>
<feature type="DNA-binding region" description="H-T-H motif" evidence="2">
    <location>
        <begin position="31"/>
        <end position="50"/>
    </location>
</feature>
<evidence type="ECO:0000259" key="3">
    <source>
        <dbReference type="PROSITE" id="PS50977"/>
    </source>
</evidence>
<evidence type="ECO:0000256" key="1">
    <source>
        <dbReference type="ARBA" id="ARBA00023125"/>
    </source>
</evidence>
<protein>
    <submittedName>
        <fullName evidence="4">TetR/AcrR family transcriptional regulator</fullName>
    </submittedName>
</protein>
<dbReference type="Gene3D" id="1.10.357.10">
    <property type="entry name" value="Tetracycline Repressor, domain 2"/>
    <property type="match status" value="1"/>
</dbReference>
<dbReference type="Pfam" id="PF00440">
    <property type="entry name" value="TetR_N"/>
    <property type="match status" value="1"/>
</dbReference>
<dbReference type="AlphaFoldDB" id="A0AAU8AB53"/>
<dbReference type="GO" id="GO:0003677">
    <property type="term" value="F:DNA binding"/>
    <property type="evidence" value="ECO:0007669"/>
    <property type="project" value="UniProtKB-UniRule"/>
</dbReference>
<organism evidence="4">
    <name type="scientific">Christensenella massiliensis</name>
    <dbReference type="NCBI Taxonomy" id="1805714"/>
    <lineage>
        <taxon>Bacteria</taxon>
        <taxon>Bacillati</taxon>
        <taxon>Bacillota</taxon>
        <taxon>Clostridia</taxon>
        <taxon>Christensenellales</taxon>
        <taxon>Christensenellaceae</taxon>
        <taxon>Christensenella</taxon>
    </lineage>
</organism>
<accession>A0AAU8AB53</accession>